<feature type="region of interest" description="Disordered" evidence="1">
    <location>
        <begin position="240"/>
        <end position="327"/>
    </location>
</feature>
<keyword evidence="2" id="KW-0812">Transmembrane</keyword>
<keyword evidence="2" id="KW-1133">Transmembrane helix</keyword>
<name>A0A7W7GU74_9ACTN</name>
<dbReference type="InterPro" id="IPR005158">
    <property type="entry name" value="BTAD"/>
</dbReference>
<organism evidence="4 5">
    <name type="scientific">Actinoplanes octamycinicus</name>
    <dbReference type="NCBI Taxonomy" id="135948"/>
    <lineage>
        <taxon>Bacteria</taxon>
        <taxon>Bacillati</taxon>
        <taxon>Actinomycetota</taxon>
        <taxon>Actinomycetes</taxon>
        <taxon>Micromonosporales</taxon>
        <taxon>Micromonosporaceae</taxon>
        <taxon>Actinoplanes</taxon>
    </lineage>
</organism>
<evidence type="ECO:0000313" key="5">
    <source>
        <dbReference type="Proteomes" id="UP000546162"/>
    </source>
</evidence>
<dbReference type="PROSITE" id="PS51782">
    <property type="entry name" value="LYSM"/>
    <property type="match status" value="1"/>
</dbReference>
<keyword evidence="4" id="KW-0238">DNA-binding</keyword>
<dbReference type="RefSeq" id="WP_185038633.1">
    <property type="nucleotide sequence ID" value="NZ_JACHNB010000001.1"/>
</dbReference>
<dbReference type="PANTHER" id="PTHR35807">
    <property type="entry name" value="TRANSCRIPTIONAL REGULATOR REDD-RELATED"/>
    <property type="match status" value="1"/>
</dbReference>
<dbReference type="InterPro" id="IPR018392">
    <property type="entry name" value="LysM"/>
</dbReference>
<dbReference type="InterPro" id="IPR051677">
    <property type="entry name" value="AfsR-DnrI-RedD_regulator"/>
</dbReference>
<evidence type="ECO:0000259" key="3">
    <source>
        <dbReference type="PROSITE" id="PS51782"/>
    </source>
</evidence>
<dbReference type="InterPro" id="IPR036388">
    <property type="entry name" value="WH-like_DNA-bd_sf"/>
</dbReference>
<dbReference type="Proteomes" id="UP000546162">
    <property type="component" value="Unassembled WGS sequence"/>
</dbReference>
<evidence type="ECO:0000313" key="4">
    <source>
        <dbReference type="EMBL" id="MBB4738356.1"/>
    </source>
</evidence>
<dbReference type="InterPro" id="IPR011990">
    <property type="entry name" value="TPR-like_helical_dom_sf"/>
</dbReference>
<feature type="compositionally biased region" description="Pro residues" evidence="1">
    <location>
        <begin position="240"/>
        <end position="253"/>
    </location>
</feature>
<dbReference type="Gene3D" id="1.10.10.10">
    <property type="entry name" value="Winged helix-like DNA-binding domain superfamily/Winged helix DNA-binding domain"/>
    <property type="match status" value="1"/>
</dbReference>
<comment type="caution">
    <text evidence="4">The sequence shown here is derived from an EMBL/GenBank/DDBJ whole genome shotgun (WGS) entry which is preliminary data.</text>
</comment>
<feature type="compositionally biased region" description="Low complexity" evidence="1">
    <location>
        <begin position="254"/>
        <end position="292"/>
    </location>
</feature>
<feature type="region of interest" description="Disordered" evidence="1">
    <location>
        <begin position="748"/>
        <end position="799"/>
    </location>
</feature>
<dbReference type="SUPFAM" id="SSF48452">
    <property type="entry name" value="TPR-like"/>
    <property type="match status" value="1"/>
</dbReference>
<protein>
    <submittedName>
        <fullName evidence="4">DNA-binding SARP family transcriptional activator/nucleoid-associated protein YgaU</fullName>
    </submittedName>
</protein>
<feature type="region of interest" description="Disordered" evidence="1">
    <location>
        <begin position="396"/>
        <end position="417"/>
    </location>
</feature>
<dbReference type="InterPro" id="IPR036779">
    <property type="entry name" value="LysM_dom_sf"/>
</dbReference>
<evidence type="ECO:0000256" key="2">
    <source>
        <dbReference type="SAM" id="Phobius"/>
    </source>
</evidence>
<sequence>MMIRVLAVIRTAIVVVAVLAGPPAVMLAVGGAPWPARTVTAEQVQQWLDAPLNAEHAGTTGWVIAWIGWALTASIVLALGVTRACSRDWRRSWERICYFLPGPMQGLAATLLGTATVATAGGAMPAHAAAPAVAAADGHPGAADLTASGHHPATGSAALSSGAGAVPAAHGQAADPRHVQTVTVHRGDTLWDIADDKLGDPYRWKEIYRLNRARYDMHGGDLIRPAWKLVLPGATAKPAPALPATPATPPPATSSPSDRGSSASTPAPGAPASQPAAPAASAGAATTVSAAADPDDGAIDPADDTPAPPGTSHPDSPQADGSAAAGRAAPAGVSLSSGSWLDVGLAGAVAAAATLLWAHRRRRYRRRPAGVELRLQDPDLAPLPPVVTEIRRSLRTHPHPAASAPPPQPATPQASAATIEDVQVSASAQGEDRGSGLADARQPVRPVAPALTNPVAALWPSSGLGLVGPGAAAAARGLLAAALADRSPDEPHSQVVLPSATATALFGAAMGELPDTPQLTVTTDLAAALDLLEEQILYRSRLVYAHRVDTVAAMRAADPVEEPTPPIMLLADATGRHEQTRIAALLAQGERLGIHGVLLGAWPDGTTVAVAGDGTTTPGDGSRHGRHPADIGRLAVLTGAETIAVISTLAEAHTGRAQPQPAAGTVPAAAAATAVREDDAILALSALAQLGDATAAAVAGHTGMPYPATTAKLVHWEHTGHTRTVRADNGQTLWQLTDAGRTFLCLTTGGAGQSDPATQAELPTPAPTDPLTAPIPVDQDDPESNEPMAQPTADDQDQHGDAIAEHSGERVEVAVLGTPRIVAEELDRLPRRKALELLVYLAVHDGSATTEQILDDLLPDAPASKAPQRLHTYVSDIRNVMRRIAGPGTYLTHPQHRYVLNQSLIDVDLWRMRSAIREANHATDRRERIAGLRRAVDAYRGPFADGVDYEWAEPYREAIRQQALDAHLTLADALADQPEAQVQVLEAAIGHSPHSEELYRYAMRARAALGHVDAILSLRRAAGRAMAQIDAEVSDETIALSDQLIAGLQRHGQQAPSHSAASA</sequence>
<dbReference type="Pfam" id="PF03704">
    <property type="entry name" value="BTAD"/>
    <property type="match status" value="1"/>
</dbReference>
<feature type="compositionally biased region" description="Low complexity" evidence="1">
    <location>
        <begin position="153"/>
        <end position="174"/>
    </location>
</feature>
<feature type="compositionally biased region" description="Acidic residues" evidence="1">
    <location>
        <begin position="293"/>
        <end position="303"/>
    </location>
</feature>
<dbReference type="Gene3D" id="1.25.40.10">
    <property type="entry name" value="Tetratricopeptide repeat domain"/>
    <property type="match status" value="1"/>
</dbReference>
<dbReference type="Gene3D" id="3.10.350.10">
    <property type="entry name" value="LysM domain"/>
    <property type="match status" value="1"/>
</dbReference>
<keyword evidence="2" id="KW-0472">Membrane</keyword>
<dbReference type="SMART" id="SM01043">
    <property type="entry name" value="BTAD"/>
    <property type="match status" value="1"/>
</dbReference>
<proteinExistence type="predicted"/>
<feature type="region of interest" description="Disordered" evidence="1">
    <location>
        <begin position="139"/>
        <end position="178"/>
    </location>
</feature>
<reference evidence="4 5" key="1">
    <citation type="submission" date="2020-08" db="EMBL/GenBank/DDBJ databases">
        <title>Sequencing the genomes of 1000 actinobacteria strains.</title>
        <authorList>
            <person name="Klenk H.-P."/>
        </authorList>
    </citation>
    <scope>NUCLEOTIDE SEQUENCE [LARGE SCALE GENOMIC DNA]</scope>
    <source>
        <strain evidence="4 5">DSM 45809</strain>
    </source>
</reference>
<feature type="transmembrane region" description="Helical" evidence="2">
    <location>
        <begin position="62"/>
        <end position="84"/>
    </location>
</feature>
<dbReference type="GO" id="GO:0003677">
    <property type="term" value="F:DNA binding"/>
    <property type="evidence" value="ECO:0007669"/>
    <property type="project" value="UniProtKB-KW"/>
</dbReference>
<dbReference type="CDD" id="cd00118">
    <property type="entry name" value="LysM"/>
    <property type="match status" value="1"/>
</dbReference>
<feature type="domain" description="LysM" evidence="3">
    <location>
        <begin position="180"/>
        <end position="231"/>
    </location>
</feature>
<dbReference type="EMBL" id="JACHNB010000001">
    <property type="protein sequence ID" value="MBB4738356.1"/>
    <property type="molecule type" value="Genomic_DNA"/>
</dbReference>
<accession>A0A7W7GU74</accession>
<evidence type="ECO:0000256" key="1">
    <source>
        <dbReference type="SAM" id="MobiDB-lite"/>
    </source>
</evidence>
<gene>
    <name evidence="4" type="ORF">BJY16_001815</name>
</gene>
<dbReference type="AlphaFoldDB" id="A0A7W7GU74"/>
<feature type="transmembrane region" description="Helical" evidence="2">
    <location>
        <begin position="96"/>
        <end position="118"/>
    </location>
</feature>
<keyword evidence="5" id="KW-1185">Reference proteome</keyword>